<dbReference type="EMBL" id="VJMH01007153">
    <property type="protein sequence ID" value="KAF0685393.1"/>
    <property type="molecule type" value="Genomic_DNA"/>
</dbReference>
<protein>
    <submittedName>
        <fullName evidence="2">Aste57867_22706 protein</fullName>
    </submittedName>
</protein>
<name>A0A485LKY2_9STRA</name>
<dbReference type="EMBL" id="CAADRA010007179">
    <property type="protein sequence ID" value="VFT99360.1"/>
    <property type="molecule type" value="Genomic_DNA"/>
</dbReference>
<sequence>MSMINECMDFKNMLEYVHLDEKWFYITQERRRFYVVPGEKEPERHCKSKRYIINVMFLSAVAHPRYVDDTEMWWDGKIGTWPFVESVRAERNSVNRPAGTLETKSVNVTKDVYRSFLVDKVLPAIVAKWPCPSKIVKLQHDNARAHVTTNDADLNKVFSEYALRGWTLSLAPQPPNSPDMNVLDLGFFAAIQALQHKSSARSIDELVANVARAFDEYPYERLGHTFLSLQACMVETWIRFGDNTYKVAHHSKVKNERVGNLRQNARCPRDVFLAAKAYLNATDAAAMERDFEVERREDKEMNDLSRRLQSMAMDEELLDALKKMNIVPISVEME</sequence>
<accession>A0A485LKY2</accession>
<dbReference type="Proteomes" id="UP000332933">
    <property type="component" value="Unassembled WGS sequence"/>
</dbReference>
<evidence type="ECO:0000313" key="2">
    <source>
        <dbReference type="EMBL" id="VFT99360.1"/>
    </source>
</evidence>
<dbReference type="GO" id="GO:0003676">
    <property type="term" value="F:nucleic acid binding"/>
    <property type="evidence" value="ECO:0007669"/>
    <property type="project" value="InterPro"/>
</dbReference>
<organism evidence="2 3">
    <name type="scientific">Aphanomyces stellatus</name>
    <dbReference type="NCBI Taxonomy" id="120398"/>
    <lineage>
        <taxon>Eukaryota</taxon>
        <taxon>Sar</taxon>
        <taxon>Stramenopiles</taxon>
        <taxon>Oomycota</taxon>
        <taxon>Saprolegniomycetes</taxon>
        <taxon>Saprolegniales</taxon>
        <taxon>Verrucalvaceae</taxon>
        <taxon>Aphanomyces</taxon>
    </lineage>
</organism>
<dbReference type="AlphaFoldDB" id="A0A485LKY2"/>
<gene>
    <name evidence="2" type="primary">Aste57867_22706</name>
    <name evidence="1" type="ORF">As57867_022636</name>
    <name evidence="2" type="ORF">ASTE57867_22706</name>
</gene>
<reference evidence="1" key="2">
    <citation type="submission" date="2019-06" db="EMBL/GenBank/DDBJ databases">
        <title>Genomics analysis of Aphanomyces spp. identifies a new class of oomycete effector associated with host adaptation.</title>
        <authorList>
            <person name="Gaulin E."/>
        </authorList>
    </citation>
    <scope>NUCLEOTIDE SEQUENCE</scope>
    <source>
        <strain evidence="1">CBS 578.67</strain>
    </source>
</reference>
<reference evidence="2 3" key="1">
    <citation type="submission" date="2019-03" db="EMBL/GenBank/DDBJ databases">
        <authorList>
            <person name="Gaulin E."/>
            <person name="Dumas B."/>
        </authorList>
    </citation>
    <scope>NUCLEOTIDE SEQUENCE [LARGE SCALE GENOMIC DNA]</scope>
    <source>
        <strain evidence="2">CBS 568.67</strain>
    </source>
</reference>
<evidence type="ECO:0000313" key="3">
    <source>
        <dbReference type="Proteomes" id="UP000332933"/>
    </source>
</evidence>
<keyword evidence="3" id="KW-1185">Reference proteome</keyword>
<dbReference type="OrthoDB" id="77958at2759"/>
<dbReference type="InterPro" id="IPR036397">
    <property type="entry name" value="RNaseH_sf"/>
</dbReference>
<proteinExistence type="predicted"/>
<dbReference type="PANTHER" id="PTHR47169">
    <property type="entry name" value="OS01G0541250 PROTEIN"/>
    <property type="match status" value="1"/>
</dbReference>
<evidence type="ECO:0000313" key="1">
    <source>
        <dbReference type="EMBL" id="KAF0685393.1"/>
    </source>
</evidence>
<dbReference type="Gene3D" id="3.30.420.10">
    <property type="entry name" value="Ribonuclease H-like superfamily/Ribonuclease H"/>
    <property type="match status" value="1"/>
</dbReference>